<evidence type="ECO:0000256" key="1">
    <source>
        <dbReference type="SAM" id="SignalP"/>
    </source>
</evidence>
<feature type="signal peptide" evidence="1">
    <location>
        <begin position="1"/>
        <end position="36"/>
    </location>
</feature>
<dbReference type="EMBL" id="SDPP02000006">
    <property type="protein sequence ID" value="KAA1373047.1"/>
    <property type="molecule type" value="Genomic_DNA"/>
</dbReference>
<dbReference type="Proteomes" id="UP001515100">
    <property type="component" value="Unassembled WGS sequence"/>
</dbReference>
<dbReference type="RefSeq" id="WP_129185245.1">
    <property type="nucleotide sequence ID" value="NZ_JAGIOG010000001.1"/>
</dbReference>
<gene>
    <name evidence="2" type="ORF">ESP62_018350</name>
</gene>
<proteinExistence type="predicted"/>
<dbReference type="AlphaFoldDB" id="A0A641AH84"/>
<keyword evidence="1" id="KW-0732">Signal</keyword>
<name>A0A641AH84_9ACTN</name>
<evidence type="ECO:0000313" key="3">
    <source>
        <dbReference type="Proteomes" id="UP001515100"/>
    </source>
</evidence>
<sequence>MTKEKTMKNLFLKITPALVVATLLGACGGATSPSDADRTAAVQSSIPTPTAPVAEVEYASADFGTQFKDLRSMSAVNVVLGQITAEEDGPSAPQGDGEHSTEELRRTITVTVSKNLAGKKDLKKFQVVTPGWIIRDGKKIPFTYEGWPWLQVGDRVLLAVDDPAEPGEYGFMSAAGIQIFRDSKIEATPGNTSPLSKTLVGLTEAAVVRAFAGVELTD</sequence>
<keyword evidence="3" id="KW-1185">Reference proteome</keyword>
<evidence type="ECO:0000313" key="2">
    <source>
        <dbReference type="EMBL" id="KAA1373047.1"/>
    </source>
</evidence>
<evidence type="ECO:0008006" key="4">
    <source>
        <dbReference type="Google" id="ProtNLM"/>
    </source>
</evidence>
<organism evidence="2 3">
    <name type="scientific">Aeromicrobium fastidiosum</name>
    <dbReference type="NCBI Taxonomy" id="52699"/>
    <lineage>
        <taxon>Bacteria</taxon>
        <taxon>Bacillati</taxon>
        <taxon>Actinomycetota</taxon>
        <taxon>Actinomycetes</taxon>
        <taxon>Propionibacteriales</taxon>
        <taxon>Nocardioidaceae</taxon>
        <taxon>Aeromicrobium</taxon>
    </lineage>
</organism>
<comment type="caution">
    <text evidence="2">The sequence shown here is derived from an EMBL/GenBank/DDBJ whole genome shotgun (WGS) entry which is preliminary data.</text>
</comment>
<reference evidence="2" key="1">
    <citation type="submission" date="2019-09" db="EMBL/GenBank/DDBJ databases">
        <authorList>
            <person name="Li J."/>
        </authorList>
    </citation>
    <scope>NUCLEOTIDE SEQUENCE [LARGE SCALE GENOMIC DNA]</scope>
    <source>
        <strain evidence="2">NRBC 14897</strain>
    </source>
</reference>
<protein>
    <recommendedName>
        <fullName evidence="4">Lipoprotein</fullName>
    </recommendedName>
</protein>
<accession>A0A641AH84</accession>
<dbReference type="PROSITE" id="PS51257">
    <property type="entry name" value="PROKAR_LIPOPROTEIN"/>
    <property type="match status" value="1"/>
</dbReference>
<feature type="chain" id="PRO_5024905155" description="Lipoprotein" evidence="1">
    <location>
        <begin position="37"/>
        <end position="218"/>
    </location>
</feature>